<feature type="domain" description="TOTE conflict system primase" evidence="1">
    <location>
        <begin position="155"/>
        <end position="373"/>
    </location>
</feature>
<dbReference type="OrthoDB" id="9804086at2"/>
<sequence length="539" mass="60364">MNLPDLKKQSSDAADFRLMLASVEKRLLAGELTESDRSFLARSDIRRHLNPTQKVRWAALAQMAGEVETALSILAAVNRETPDNEAAWKARLELLTALGRNQELAQVLASAKAFLDDGVLKPFMEAGDEKRVEQPVSEDALPSDGPFERLRRRQERIERYLSIFSGRSDVFARQWVDRAAGKQGYVPVRRGLSPQDVEDHLKGGKTYGVYLLKEDNTVAFGAVDADLKNEFRKLPLTGENRRRIHREKVYMVSRMKELAKAAGTETLVEFSGGKGFHFWFFFKPPAPADAVRLFLTGFQETLAGDLSAFSLEVFPKQDRLGGKGLGNLIKLPLGVHRLTGKVSCFPECADRSQGAQLDFLSHVRFLSPDQLKESTSSPGKGPPLIHPRWKAWAETYPELFALERKCPPLGQVIAACRNGMPPAQREERVLLQTIGFLPRAKRLLHYLMGSVPDYNPHLVDFKLSRLRGTPMGCQRIHSLMSFDGDFCEFSRISKYRHPLLHVDGWTDASSVGRAEKVENLSGALENLKAAIDQVLIFVT</sequence>
<dbReference type="Pfam" id="PF22548">
    <property type="entry name" value="AEP-TOTE"/>
    <property type="match status" value="1"/>
</dbReference>
<dbReference type="SUPFAM" id="SSF56747">
    <property type="entry name" value="Prim-pol domain"/>
    <property type="match status" value="1"/>
</dbReference>
<evidence type="ECO:0000313" key="3">
    <source>
        <dbReference type="Proteomes" id="UP000014977"/>
    </source>
</evidence>
<protein>
    <submittedName>
        <fullName evidence="2">DNA primase small subunit</fullName>
    </submittedName>
</protein>
<dbReference type="PATRIC" id="fig|1121405.3.peg.3027"/>
<dbReference type="RefSeq" id="WP_020878021.1">
    <property type="nucleotide sequence ID" value="NZ_ATHJ01000097.1"/>
</dbReference>
<dbReference type="AlphaFoldDB" id="S7TKT8"/>
<dbReference type="Proteomes" id="UP000014977">
    <property type="component" value="Unassembled WGS sequence"/>
</dbReference>
<evidence type="ECO:0000313" key="2">
    <source>
        <dbReference type="EMBL" id="EPR37812.1"/>
    </source>
</evidence>
<evidence type="ECO:0000259" key="1">
    <source>
        <dbReference type="Pfam" id="PF22548"/>
    </source>
</evidence>
<dbReference type="EMBL" id="ATHJ01000097">
    <property type="protein sequence ID" value="EPR37812.1"/>
    <property type="molecule type" value="Genomic_DNA"/>
</dbReference>
<keyword evidence="3" id="KW-1185">Reference proteome</keyword>
<name>S7TKT8_DESML</name>
<dbReference type="NCBIfam" id="NF040561">
    <property type="entry name" value="PrimPol_Msp"/>
    <property type="match status" value="1"/>
</dbReference>
<organism evidence="2 3">
    <name type="scientific">Desulfococcus multivorans DSM 2059</name>
    <dbReference type="NCBI Taxonomy" id="1121405"/>
    <lineage>
        <taxon>Bacteria</taxon>
        <taxon>Pseudomonadati</taxon>
        <taxon>Thermodesulfobacteriota</taxon>
        <taxon>Desulfobacteria</taxon>
        <taxon>Desulfobacterales</taxon>
        <taxon>Desulfococcaceae</taxon>
        <taxon>Desulfococcus</taxon>
    </lineage>
</organism>
<dbReference type="eggNOG" id="COG4951">
    <property type="taxonomic scope" value="Bacteria"/>
</dbReference>
<accession>S7TKT8</accession>
<reference evidence="2 3" key="1">
    <citation type="journal article" date="2013" name="Genome Announc.">
        <title>Draft genome sequences for three mercury-methylating, sulfate-reducing bacteria.</title>
        <authorList>
            <person name="Brown S.D."/>
            <person name="Hurt R.A.Jr."/>
            <person name="Gilmour C.C."/>
            <person name="Elias D.A."/>
        </authorList>
    </citation>
    <scope>NUCLEOTIDE SEQUENCE [LARGE SCALE GENOMIC DNA]</scope>
    <source>
        <strain evidence="2 3">DSM 2059</strain>
    </source>
</reference>
<gene>
    <name evidence="2" type="ORF">dsmv_2954</name>
</gene>
<proteinExistence type="predicted"/>
<dbReference type="InterPro" id="IPR054347">
    <property type="entry name" value="TOTE_primase"/>
</dbReference>
<comment type="caution">
    <text evidence="2">The sequence shown here is derived from an EMBL/GenBank/DDBJ whole genome shotgun (WGS) entry which is preliminary data.</text>
</comment>
<dbReference type="STRING" id="897.B2D07_13030"/>